<sequence>MKHFKSAGQAQRFLSAHDRINSLFHLRRDHVTASEYRAARSRAFEVWSDISGAAAWA</sequence>
<proteinExistence type="predicted"/>
<evidence type="ECO:0000313" key="2">
    <source>
        <dbReference type="Proteomes" id="UP001589789"/>
    </source>
</evidence>
<dbReference type="Proteomes" id="UP001589789">
    <property type="component" value="Unassembled WGS sequence"/>
</dbReference>
<gene>
    <name evidence="1" type="ORF">ACFFIC_10595</name>
</gene>
<evidence type="ECO:0008006" key="3">
    <source>
        <dbReference type="Google" id="ProtNLM"/>
    </source>
</evidence>
<dbReference type="EMBL" id="JBHLVZ010000020">
    <property type="protein sequence ID" value="MFC0385991.1"/>
    <property type="molecule type" value="Genomic_DNA"/>
</dbReference>
<name>A0ABV6IRC1_9PROT</name>
<keyword evidence="2" id="KW-1185">Reference proteome</keyword>
<evidence type="ECO:0000313" key="1">
    <source>
        <dbReference type="EMBL" id="MFC0385991.1"/>
    </source>
</evidence>
<reference evidence="1 2" key="1">
    <citation type="submission" date="2024-09" db="EMBL/GenBank/DDBJ databases">
        <authorList>
            <person name="Sun Q."/>
            <person name="Mori K."/>
        </authorList>
    </citation>
    <scope>NUCLEOTIDE SEQUENCE [LARGE SCALE GENOMIC DNA]</scope>
    <source>
        <strain evidence="1 2">CCM 7468</strain>
    </source>
</reference>
<comment type="caution">
    <text evidence="1">The sequence shown here is derived from an EMBL/GenBank/DDBJ whole genome shotgun (WGS) entry which is preliminary data.</text>
</comment>
<organism evidence="1 2">
    <name type="scientific">Muricoccus vinaceus</name>
    <dbReference type="NCBI Taxonomy" id="424704"/>
    <lineage>
        <taxon>Bacteria</taxon>
        <taxon>Pseudomonadati</taxon>
        <taxon>Pseudomonadota</taxon>
        <taxon>Alphaproteobacteria</taxon>
        <taxon>Acetobacterales</taxon>
        <taxon>Roseomonadaceae</taxon>
        <taxon>Muricoccus</taxon>
    </lineage>
</organism>
<protein>
    <recommendedName>
        <fullName evidence="3">Transposase</fullName>
    </recommendedName>
</protein>
<accession>A0ABV6IRC1</accession>
<dbReference type="RefSeq" id="WP_377050132.1">
    <property type="nucleotide sequence ID" value="NZ_JBHLVZ010000020.1"/>
</dbReference>